<dbReference type="PANTHER" id="PTHR47755:SF1">
    <property type="entry name" value="CELL DIVISION PROTEIN FTSX"/>
    <property type="match status" value="1"/>
</dbReference>
<keyword evidence="6 11" id="KW-0812">Transmembrane</keyword>
<accession>A0ABT8LD42</accession>
<dbReference type="RefSeq" id="WP_346759568.1">
    <property type="nucleotide sequence ID" value="NZ_JAUJEB010000004.1"/>
</dbReference>
<evidence type="ECO:0000313" key="14">
    <source>
        <dbReference type="EMBL" id="MDN5214233.1"/>
    </source>
</evidence>
<keyword evidence="9 10" id="KW-0131">Cell cycle</keyword>
<evidence type="ECO:0000256" key="9">
    <source>
        <dbReference type="ARBA" id="ARBA00023306"/>
    </source>
</evidence>
<evidence type="ECO:0000256" key="1">
    <source>
        <dbReference type="ARBA" id="ARBA00004651"/>
    </source>
</evidence>
<evidence type="ECO:0000256" key="5">
    <source>
        <dbReference type="ARBA" id="ARBA00022618"/>
    </source>
</evidence>
<evidence type="ECO:0000313" key="15">
    <source>
        <dbReference type="Proteomes" id="UP001172083"/>
    </source>
</evidence>
<keyword evidence="7 11" id="KW-1133">Transmembrane helix</keyword>
<sequence length="299" mass="33994">MSKSTIKPRKKKRLGSYPFISVIFSISLTLFVIGLFGWLLLHTNKLTEYFQQNIEVQVYLDRQITENERIIINKTLSSKEYVLHTDESPQITLVTKEEAAKKLIGETGEDFLAILEDNPLRDAYVLRISPEFQGEENMEQLKQDIEAIPGVFEVSYVKSVINAVNENVAKISLFLVIFAILLLIISAILINNTIKLALFSQRFLIRSMQLVGAKRGFIRKPFLSRAILHGLLSGVLASGLLFLFINYANNKVEELKILQIQEKIVILYAVLILFGAVVGYFSTLMAINKYLKLSLDELY</sequence>
<evidence type="ECO:0000256" key="10">
    <source>
        <dbReference type="PIRNR" id="PIRNR003097"/>
    </source>
</evidence>
<evidence type="ECO:0000256" key="7">
    <source>
        <dbReference type="ARBA" id="ARBA00022989"/>
    </source>
</evidence>
<evidence type="ECO:0000256" key="4">
    <source>
        <dbReference type="ARBA" id="ARBA00022475"/>
    </source>
</evidence>
<feature type="domain" description="ABC3 transporter permease C-terminal" evidence="12">
    <location>
        <begin position="177"/>
        <end position="294"/>
    </location>
</feature>
<proteinExistence type="inferred from homology"/>
<dbReference type="Pfam" id="PF18075">
    <property type="entry name" value="FtsX_ECD"/>
    <property type="match status" value="1"/>
</dbReference>
<comment type="similarity">
    <text evidence="2 10">Belongs to the ABC-4 integral membrane protein family. FtsX subfamily.</text>
</comment>
<dbReference type="Proteomes" id="UP001172083">
    <property type="component" value="Unassembled WGS sequence"/>
</dbReference>
<evidence type="ECO:0000256" key="3">
    <source>
        <dbReference type="ARBA" id="ARBA00021907"/>
    </source>
</evidence>
<keyword evidence="8 10" id="KW-0472">Membrane</keyword>
<dbReference type="PIRSF" id="PIRSF003097">
    <property type="entry name" value="FtsX"/>
    <property type="match status" value="1"/>
</dbReference>
<evidence type="ECO:0000259" key="12">
    <source>
        <dbReference type="Pfam" id="PF02687"/>
    </source>
</evidence>
<dbReference type="Pfam" id="PF02687">
    <property type="entry name" value="FtsX"/>
    <property type="match status" value="1"/>
</dbReference>
<feature type="transmembrane region" description="Helical" evidence="11">
    <location>
        <begin position="222"/>
        <end position="245"/>
    </location>
</feature>
<reference evidence="14" key="1">
    <citation type="submission" date="2023-06" db="EMBL/GenBank/DDBJ databases">
        <title>Genomic of Agaribacillus aureum.</title>
        <authorList>
            <person name="Wang G."/>
        </authorList>
    </citation>
    <scope>NUCLEOTIDE SEQUENCE</scope>
    <source>
        <strain evidence="14">BMA12</strain>
    </source>
</reference>
<gene>
    <name evidence="14" type="ORF">QQ020_19300</name>
</gene>
<organism evidence="14 15">
    <name type="scientific">Agaribacillus aureus</name>
    <dbReference type="NCBI Taxonomy" id="3051825"/>
    <lineage>
        <taxon>Bacteria</taxon>
        <taxon>Pseudomonadati</taxon>
        <taxon>Bacteroidota</taxon>
        <taxon>Cytophagia</taxon>
        <taxon>Cytophagales</taxon>
        <taxon>Splendidivirgaceae</taxon>
        <taxon>Agaribacillus</taxon>
    </lineage>
</organism>
<feature type="transmembrane region" description="Helical" evidence="11">
    <location>
        <begin position="265"/>
        <end position="287"/>
    </location>
</feature>
<keyword evidence="15" id="KW-1185">Reference proteome</keyword>
<dbReference type="PANTHER" id="PTHR47755">
    <property type="entry name" value="CELL DIVISION PROTEIN FTSX"/>
    <property type="match status" value="1"/>
</dbReference>
<name>A0ABT8LD42_9BACT</name>
<evidence type="ECO:0000259" key="13">
    <source>
        <dbReference type="Pfam" id="PF18075"/>
    </source>
</evidence>
<feature type="transmembrane region" description="Helical" evidence="11">
    <location>
        <begin position="20"/>
        <end position="41"/>
    </location>
</feature>
<protein>
    <recommendedName>
        <fullName evidence="3 10">Cell division protein FtsX</fullName>
    </recommendedName>
</protein>
<keyword evidence="5 10" id="KW-0132">Cell division</keyword>
<keyword evidence="4 10" id="KW-1003">Cell membrane</keyword>
<comment type="caution">
    <text evidence="14">The sequence shown here is derived from an EMBL/GenBank/DDBJ whole genome shotgun (WGS) entry which is preliminary data.</text>
</comment>
<dbReference type="Gene3D" id="3.30.70.3040">
    <property type="match status" value="1"/>
</dbReference>
<comment type="subcellular location">
    <subcellularLocation>
        <location evidence="1">Cell membrane</location>
        <topology evidence="1">Multi-pass membrane protein</topology>
    </subcellularLocation>
</comment>
<feature type="transmembrane region" description="Helical" evidence="11">
    <location>
        <begin position="171"/>
        <end position="198"/>
    </location>
</feature>
<dbReference type="InterPro" id="IPR040690">
    <property type="entry name" value="FtsX_ECD"/>
</dbReference>
<dbReference type="InterPro" id="IPR004513">
    <property type="entry name" value="FtsX"/>
</dbReference>
<evidence type="ECO:0000256" key="6">
    <source>
        <dbReference type="ARBA" id="ARBA00022692"/>
    </source>
</evidence>
<evidence type="ECO:0000256" key="11">
    <source>
        <dbReference type="SAM" id="Phobius"/>
    </source>
</evidence>
<dbReference type="EMBL" id="JAUJEB010000004">
    <property type="protein sequence ID" value="MDN5214233.1"/>
    <property type="molecule type" value="Genomic_DNA"/>
</dbReference>
<feature type="domain" description="FtsX extracellular" evidence="13">
    <location>
        <begin position="54"/>
        <end position="154"/>
    </location>
</feature>
<dbReference type="InterPro" id="IPR003838">
    <property type="entry name" value="ABC3_permease_C"/>
</dbReference>
<evidence type="ECO:0000256" key="2">
    <source>
        <dbReference type="ARBA" id="ARBA00007379"/>
    </source>
</evidence>
<evidence type="ECO:0000256" key="8">
    <source>
        <dbReference type="ARBA" id="ARBA00023136"/>
    </source>
</evidence>